<evidence type="ECO:0000313" key="3">
    <source>
        <dbReference type="EMBL" id="CAB9508404.1"/>
    </source>
</evidence>
<dbReference type="GO" id="GO:0017119">
    <property type="term" value="C:Golgi transport complex"/>
    <property type="evidence" value="ECO:0007669"/>
    <property type="project" value="TreeGrafter"/>
</dbReference>
<protein>
    <submittedName>
        <fullName evidence="3">Golgi complex subunit 3</fullName>
    </submittedName>
</protein>
<dbReference type="GO" id="GO:0007030">
    <property type="term" value="P:Golgi organization"/>
    <property type="evidence" value="ECO:0007669"/>
    <property type="project" value="TreeGrafter"/>
</dbReference>
<dbReference type="GO" id="GO:0006886">
    <property type="term" value="P:intracellular protein transport"/>
    <property type="evidence" value="ECO:0007669"/>
    <property type="project" value="InterPro"/>
</dbReference>
<sequence>MASTTVASPPAKARSSSTPSVSYEKFAPRSSSQVSRLSRIAALTAGPTARAATAATEIPDNADFLLQAMSPPPGKGQEEKEDESVVVVHQTLETTADTVDHLVQLLKHTTSMRLALRASINIADDISNRHAELLRHSGELSAAADRLQEEEAMLTRHAEEIGLPLKHYDAVDRIGLAVGVLFKGTTTVRGLAKAKVDNDDFPELLDEIDEAVSFFGRECGGKAALEQAEKEAAKTKSQQLVSGSIEYFRRALALQEAALDLIKEAVVERISNTSTQVADALNIPKVPIPADKLEASLVYTRYHGISSRSNRLLTLVRRRLNQGDAYYELLHLCRTTYCNSRENLLKTTVSTHMDSLKNQHGLVGMTRLASVFLIRLCTVETSLYLDFFGDKKLEEKKGEEEKATTAAGKKKSMASQVLSNDGTYYDSEFQNYLTNLCSSLHRTIRRGLVTMLDLDTLCQIVSVLREERSMASSSPTTVAAARAISSVIEDAQERLIFCANSALSKEVIRFKATPSDLDYPDRLKKKETPEDDSKLPEEERMEKQLLAVYESWFPPMRSVLKILSKIFRVVEPHVFEDIALQSVQACTKCLRDGAVYINGRKGQMHSDLFLVKHLLVLREQLSPFDIELRSVERQLDFSDAGRAVARFLANRNRRLFSMTTENALITLLREGVSVQESSVDSKRDLEDALRSACNDFIEHTCKSVAGDLMTFVETNKGSMNPAALQDVVAKTDAALDDSFGEVLTQMGLYLDNPATQNILLKPVSRKVVKAIDEAKKEVNGASEGWDEETKSGILTALGSLEQKVKAFAKGSAPNK</sequence>
<dbReference type="InterPro" id="IPR048685">
    <property type="entry name" value="COG3_C"/>
</dbReference>
<evidence type="ECO:0000259" key="2">
    <source>
        <dbReference type="Pfam" id="PF20671"/>
    </source>
</evidence>
<proteinExistence type="predicted"/>
<evidence type="ECO:0000313" key="4">
    <source>
        <dbReference type="Proteomes" id="UP001153069"/>
    </source>
</evidence>
<dbReference type="GO" id="GO:0005801">
    <property type="term" value="C:cis-Golgi network"/>
    <property type="evidence" value="ECO:0007669"/>
    <property type="project" value="InterPro"/>
</dbReference>
<feature type="region of interest" description="Disordered" evidence="1">
    <location>
        <begin position="1"/>
        <end position="33"/>
    </location>
</feature>
<feature type="domain" description="Conserved oligomeric Golgi complex subunit 3 C-terminal" evidence="2">
    <location>
        <begin position="296"/>
        <end position="639"/>
    </location>
</feature>
<organism evidence="3 4">
    <name type="scientific">Seminavis robusta</name>
    <dbReference type="NCBI Taxonomy" id="568900"/>
    <lineage>
        <taxon>Eukaryota</taxon>
        <taxon>Sar</taxon>
        <taxon>Stramenopiles</taxon>
        <taxon>Ochrophyta</taxon>
        <taxon>Bacillariophyta</taxon>
        <taxon>Bacillariophyceae</taxon>
        <taxon>Bacillariophycidae</taxon>
        <taxon>Naviculales</taxon>
        <taxon>Naviculaceae</taxon>
        <taxon>Seminavis</taxon>
    </lineage>
</organism>
<dbReference type="OrthoDB" id="296793at2759"/>
<comment type="caution">
    <text evidence="3">The sequence shown here is derived from an EMBL/GenBank/DDBJ whole genome shotgun (WGS) entry which is preliminary data.</text>
</comment>
<dbReference type="Pfam" id="PF20671">
    <property type="entry name" value="COG3_C"/>
    <property type="match status" value="1"/>
</dbReference>
<feature type="region of interest" description="Disordered" evidence="1">
    <location>
        <begin position="519"/>
        <end position="538"/>
    </location>
</feature>
<dbReference type="PANTHER" id="PTHR13302:SF8">
    <property type="entry name" value="CONSERVED OLIGOMERIC GOLGI COMPLEX SUBUNIT 3"/>
    <property type="match status" value="1"/>
</dbReference>
<dbReference type="AlphaFoldDB" id="A0A9N8DTS4"/>
<dbReference type="Proteomes" id="UP001153069">
    <property type="component" value="Unassembled WGS sequence"/>
</dbReference>
<dbReference type="GO" id="GO:0006891">
    <property type="term" value="P:intra-Golgi vesicle-mediated transport"/>
    <property type="evidence" value="ECO:0007669"/>
    <property type="project" value="TreeGrafter"/>
</dbReference>
<dbReference type="InterPro" id="IPR007265">
    <property type="entry name" value="COG_su3"/>
</dbReference>
<gene>
    <name evidence="3" type="ORF">SEMRO_346_G122610.1</name>
</gene>
<accession>A0A9N8DTS4</accession>
<evidence type="ECO:0000256" key="1">
    <source>
        <dbReference type="SAM" id="MobiDB-lite"/>
    </source>
</evidence>
<dbReference type="PANTHER" id="PTHR13302">
    <property type="entry name" value="CONSERVED OLIGOMERIC GOLGI COMPLEX COMPONENT 3"/>
    <property type="match status" value="1"/>
</dbReference>
<keyword evidence="4" id="KW-1185">Reference proteome</keyword>
<name>A0A9N8DTS4_9STRA</name>
<dbReference type="GO" id="GO:0016020">
    <property type="term" value="C:membrane"/>
    <property type="evidence" value="ECO:0007669"/>
    <property type="project" value="InterPro"/>
</dbReference>
<dbReference type="EMBL" id="CAICTM010000345">
    <property type="protein sequence ID" value="CAB9508404.1"/>
    <property type="molecule type" value="Genomic_DNA"/>
</dbReference>
<reference evidence="3" key="1">
    <citation type="submission" date="2020-06" db="EMBL/GenBank/DDBJ databases">
        <authorList>
            <consortium name="Plant Systems Biology data submission"/>
        </authorList>
    </citation>
    <scope>NUCLEOTIDE SEQUENCE</scope>
    <source>
        <strain evidence="3">D6</strain>
    </source>
</reference>